<dbReference type="PIRSF" id="PIRSF017082">
    <property type="entry name" value="YflP"/>
    <property type="match status" value="1"/>
</dbReference>
<evidence type="ECO:0000256" key="1">
    <source>
        <dbReference type="ARBA" id="ARBA00006987"/>
    </source>
</evidence>
<feature type="chain" id="PRO_5040944639" evidence="2">
    <location>
        <begin position="30"/>
        <end position="328"/>
    </location>
</feature>
<comment type="caution">
    <text evidence="3">The sequence shown here is derived from an EMBL/GenBank/DDBJ whole genome shotgun (WGS) entry which is preliminary data.</text>
</comment>
<sequence>MIPHPTIMRRRLLLGTVAIAGAGLQPAAAQGIADGKPVVIVMPYGPSAGQEVTSRILTDGFAAQFGGNFVNDYRPGAGTTVAARQVARAKPDGSTLFLATNVTFTMAQFAYRNPGFDPDKDFAHISLLAEALYFMAANPKWQSIDALVAEAKRRPGELVYTSWGVGSVAHLQGMDFCRRAGIDMLHLPFNSAPQALIELIAGRADIIFTTMAAALPHVQAGRLRALATPSPQRIPGYPDLPTMVDLGFHDFVMLPWYSLSAPAGTPPALLARLEAAATGAFGTPAAAAKLAEHGLIPAARGAADMRARIAADRTRNAELMRLAGIQPE</sequence>
<dbReference type="Pfam" id="PF03401">
    <property type="entry name" value="TctC"/>
    <property type="match status" value="1"/>
</dbReference>
<accession>A0A9X0R1T0</accession>
<dbReference type="CDD" id="cd07012">
    <property type="entry name" value="PBP2_Bug_TTT"/>
    <property type="match status" value="1"/>
</dbReference>
<dbReference type="PANTHER" id="PTHR42928">
    <property type="entry name" value="TRICARBOXYLATE-BINDING PROTEIN"/>
    <property type="match status" value="1"/>
</dbReference>
<dbReference type="PANTHER" id="PTHR42928:SF5">
    <property type="entry name" value="BLR1237 PROTEIN"/>
    <property type="match status" value="1"/>
</dbReference>
<name>A0A9X0R1T0_9PROT</name>
<dbReference type="Gene3D" id="3.40.190.10">
    <property type="entry name" value="Periplasmic binding protein-like II"/>
    <property type="match status" value="1"/>
</dbReference>
<evidence type="ECO:0000313" key="4">
    <source>
        <dbReference type="Proteomes" id="UP000600101"/>
    </source>
</evidence>
<dbReference type="Gene3D" id="3.40.190.150">
    <property type="entry name" value="Bordetella uptake gene, domain 1"/>
    <property type="match status" value="1"/>
</dbReference>
<dbReference type="RefSeq" id="WP_186772731.1">
    <property type="nucleotide sequence ID" value="NZ_JACOMF010000039.1"/>
</dbReference>
<dbReference type="InterPro" id="IPR005064">
    <property type="entry name" value="BUG"/>
</dbReference>
<feature type="signal peptide" evidence="2">
    <location>
        <begin position="1"/>
        <end position="29"/>
    </location>
</feature>
<reference evidence="3" key="1">
    <citation type="submission" date="2020-08" db="EMBL/GenBank/DDBJ databases">
        <authorList>
            <person name="Hu Y."/>
            <person name="Nguyen S.V."/>
            <person name="Li F."/>
            <person name="Fanning S."/>
        </authorList>
    </citation>
    <scope>NUCLEOTIDE SEQUENCE</scope>
    <source>
        <strain evidence="3">SYSU D8009</strain>
    </source>
</reference>
<dbReference type="Proteomes" id="UP000600101">
    <property type="component" value="Unassembled WGS sequence"/>
</dbReference>
<dbReference type="AlphaFoldDB" id="A0A9X0R1T0"/>
<gene>
    <name evidence="3" type="ORF">H7965_21985</name>
</gene>
<keyword evidence="2" id="KW-0732">Signal</keyword>
<comment type="similarity">
    <text evidence="1">Belongs to the UPF0065 (bug) family.</text>
</comment>
<protein>
    <submittedName>
        <fullName evidence="3">Tripartite tricarboxylate transporter substrate binding protein</fullName>
    </submittedName>
</protein>
<dbReference type="InterPro" id="IPR042100">
    <property type="entry name" value="Bug_dom1"/>
</dbReference>
<dbReference type="SUPFAM" id="SSF53850">
    <property type="entry name" value="Periplasmic binding protein-like II"/>
    <property type="match status" value="1"/>
</dbReference>
<proteinExistence type="inferred from homology"/>
<organism evidence="3 4">
    <name type="scientific">Siccirubricoccus deserti</name>
    <dbReference type="NCBI Taxonomy" id="2013562"/>
    <lineage>
        <taxon>Bacteria</taxon>
        <taxon>Pseudomonadati</taxon>
        <taxon>Pseudomonadota</taxon>
        <taxon>Alphaproteobacteria</taxon>
        <taxon>Acetobacterales</taxon>
        <taxon>Roseomonadaceae</taxon>
        <taxon>Siccirubricoccus</taxon>
    </lineage>
</organism>
<keyword evidence="4" id="KW-1185">Reference proteome</keyword>
<dbReference type="EMBL" id="JACOMF010000039">
    <property type="protein sequence ID" value="MBC4017975.1"/>
    <property type="molecule type" value="Genomic_DNA"/>
</dbReference>
<evidence type="ECO:0000256" key="2">
    <source>
        <dbReference type="SAM" id="SignalP"/>
    </source>
</evidence>
<evidence type="ECO:0000313" key="3">
    <source>
        <dbReference type="EMBL" id="MBC4017975.1"/>
    </source>
</evidence>